<proteinExistence type="predicted"/>
<evidence type="ECO:0000313" key="2">
    <source>
        <dbReference type="Proteomes" id="UP000204009"/>
    </source>
</evidence>
<keyword evidence="2" id="KW-1185">Reference proteome</keyword>
<name>A0A0S0N042_BPPAM</name>
<organismHost>
    <name type="scientific">Pseudomonas aeruginosa</name>
    <dbReference type="NCBI Taxonomy" id="287"/>
</organismHost>
<accession>A0A0S0N042</accession>
<dbReference type="EMBL" id="JQ067087">
    <property type="protein sequence ID" value="ALH23686.1"/>
    <property type="molecule type" value="Genomic_DNA"/>
</dbReference>
<dbReference type="GeneID" id="26623490"/>
<reference evidence="1 2" key="1">
    <citation type="journal article" date="2012" name="Appl. Environ. Microbiol.">
        <title>High Diversity and Novel Species of Pseudomonas aeruginosa Bacteriophages.</title>
        <authorList>
            <person name="Sepulveda-Robles O."/>
            <person name="Kameyama L."/>
            <person name="Guarneros G."/>
        </authorList>
    </citation>
    <scope>NUCLEOTIDE SEQUENCE [LARGE SCALE GENOMIC DNA]</scope>
</reference>
<evidence type="ECO:0000313" key="1">
    <source>
        <dbReference type="EMBL" id="ALH23686.1"/>
    </source>
</evidence>
<protein>
    <submittedName>
        <fullName evidence="1">Uncharacterized protein</fullName>
    </submittedName>
</protein>
<gene>
    <name evidence="1" type="ORF">PaMx11_12</name>
</gene>
<dbReference type="Proteomes" id="UP000204009">
    <property type="component" value="Segment"/>
</dbReference>
<dbReference type="RefSeq" id="YP_009196265.1">
    <property type="nucleotide sequence ID" value="NC_028770.1"/>
</dbReference>
<sequence length="75" mass="8567">MANMSYCRFQNTLSDLKDCSYNLDDQLDSYESAARRALLRLAAEMLENIGVTIDEDELEHGIQTLEIYSEDGNDE</sequence>
<organism evidence="1 2">
    <name type="scientific">Pseudomonas phage PaMx11</name>
    <dbReference type="NCBI Taxonomy" id="1175657"/>
    <lineage>
        <taxon>Viruses</taxon>
        <taxon>Duplodnaviria</taxon>
        <taxon>Heunggongvirae</taxon>
        <taxon>Uroviricota</taxon>
        <taxon>Caudoviricetes</taxon>
        <taxon>Mesyanzhinovviridae</taxon>
        <taxon>Bradleyvirinae</taxon>
        <taxon>Abidjanvirus</taxon>
        <taxon>Abidjanvirus PaMx11</taxon>
        <taxon>Pseudomonas virus PaMx11</taxon>
    </lineage>
</organism>
<dbReference type="KEGG" id="vg:26623490"/>